<accession>E4XVM4</accession>
<evidence type="ECO:0000313" key="2">
    <source>
        <dbReference type="EMBL" id="CBY13742.1"/>
    </source>
</evidence>
<evidence type="ECO:0000256" key="1">
    <source>
        <dbReference type="SAM" id="MobiDB-lite"/>
    </source>
</evidence>
<dbReference type="InParanoid" id="E4XVM4"/>
<evidence type="ECO:0000313" key="3">
    <source>
        <dbReference type="Proteomes" id="UP000001307"/>
    </source>
</evidence>
<proteinExistence type="predicted"/>
<organism evidence="2">
    <name type="scientific">Oikopleura dioica</name>
    <name type="common">Tunicate</name>
    <dbReference type="NCBI Taxonomy" id="34765"/>
    <lineage>
        <taxon>Eukaryota</taxon>
        <taxon>Metazoa</taxon>
        <taxon>Chordata</taxon>
        <taxon>Tunicata</taxon>
        <taxon>Appendicularia</taxon>
        <taxon>Copelata</taxon>
        <taxon>Oikopleuridae</taxon>
        <taxon>Oikopleura</taxon>
    </lineage>
</organism>
<dbReference type="AlphaFoldDB" id="E4XVM4"/>
<dbReference type="EMBL" id="FN653216">
    <property type="protein sequence ID" value="CBY13742.1"/>
    <property type="molecule type" value="Genomic_DNA"/>
</dbReference>
<name>E4XVM4_OIKDI</name>
<gene>
    <name evidence="2" type="ORF">GSOID_T00006670001</name>
</gene>
<dbReference type="Proteomes" id="UP000001307">
    <property type="component" value="Unassembled WGS sequence"/>
</dbReference>
<keyword evidence="3" id="KW-1185">Reference proteome</keyword>
<feature type="region of interest" description="Disordered" evidence="1">
    <location>
        <begin position="1"/>
        <end position="33"/>
    </location>
</feature>
<reference evidence="2" key="1">
    <citation type="journal article" date="2010" name="Science">
        <title>Plasticity of animal genome architecture unmasked by rapid evolution of a pelagic tunicate.</title>
        <authorList>
            <person name="Denoeud F."/>
            <person name="Henriet S."/>
            <person name="Mungpakdee S."/>
            <person name="Aury J.M."/>
            <person name="Da Silva C."/>
            <person name="Brinkmann H."/>
            <person name="Mikhaleva J."/>
            <person name="Olsen L.C."/>
            <person name="Jubin C."/>
            <person name="Canestro C."/>
            <person name="Bouquet J.M."/>
            <person name="Danks G."/>
            <person name="Poulain J."/>
            <person name="Campsteijn C."/>
            <person name="Adamski M."/>
            <person name="Cross I."/>
            <person name="Yadetie F."/>
            <person name="Muffato M."/>
            <person name="Louis A."/>
            <person name="Butcher S."/>
            <person name="Tsagkogeorga G."/>
            <person name="Konrad A."/>
            <person name="Singh S."/>
            <person name="Jensen M.F."/>
            <person name="Cong E.H."/>
            <person name="Eikeseth-Otteraa H."/>
            <person name="Noel B."/>
            <person name="Anthouard V."/>
            <person name="Porcel B.M."/>
            <person name="Kachouri-Lafond R."/>
            <person name="Nishino A."/>
            <person name="Ugolini M."/>
            <person name="Chourrout P."/>
            <person name="Nishida H."/>
            <person name="Aasland R."/>
            <person name="Huzurbazar S."/>
            <person name="Westhof E."/>
            <person name="Delsuc F."/>
            <person name="Lehrach H."/>
            <person name="Reinhardt R."/>
            <person name="Weissenbach J."/>
            <person name="Roy S.W."/>
            <person name="Artiguenave F."/>
            <person name="Postlethwait J.H."/>
            <person name="Manak J.R."/>
            <person name="Thompson E.M."/>
            <person name="Jaillon O."/>
            <person name="Du Pasquier L."/>
            <person name="Boudinot P."/>
            <person name="Liberles D.A."/>
            <person name="Volff J.N."/>
            <person name="Philippe H."/>
            <person name="Lenhard B."/>
            <person name="Roest Crollius H."/>
            <person name="Wincker P."/>
            <person name="Chourrout D."/>
        </authorList>
    </citation>
    <scope>NUCLEOTIDE SEQUENCE [LARGE SCALE GENOMIC DNA]</scope>
</reference>
<sequence length="80" mass="9344">MLLNDDEDEISDDEDMKIDDAEDENGTDQEIDAETLRKPNIVTAMSLLIQELDHFEDIEELNTLLTMRMKKIRQSEVFEV</sequence>
<protein>
    <submittedName>
        <fullName evidence="2">Uncharacterized protein</fullName>
    </submittedName>
</protein>